<feature type="chain" id="PRO_5021488870" evidence="4">
    <location>
        <begin position="20"/>
        <end position="139"/>
    </location>
</feature>
<evidence type="ECO:0000313" key="5">
    <source>
        <dbReference type="EMBL" id="TDL22978.1"/>
    </source>
</evidence>
<accession>A0A4Y7Q6Y2</accession>
<dbReference type="Gene3D" id="2.40.40.10">
    <property type="entry name" value="RlpA-like domain"/>
    <property type="match status" value="1"/>
</dbReference>
<dbReference type="VEuPathDB" id="FungiDB:BD410DRAFT_787790"/>
<evidence type="ECO:0000256" key="1">
    <source>
        <dbReference type="ARBA" id="ARBA00004613"/>
    </source>
</evidence>
<dbReference type="GO" id="GO:0005576">
    <property type="term" value="C:extracellular region"/>
    <property type="evidence" value="ECO:0007669"/>
    <property type="project" value="UniProtKB-SubCell"/>
</dbReference>
<keyword evidence="4" id="KW-0732">Signal</keyword>
<feature type="signal peptide" evidence="4">
    <location>
        <begin position="1"/>
        <end position="19"/>
    </location>
</feature>
<evidence type="ECO:0000256" key="4">
    <source>
        <dbReference type="SAM" id="SignalP"/>
    </source>
</evidence>
<reference evidence="5 6" key="1">
    <citation type="submission" date="2018-06" db="EMBL/GenBank/DDBJ databases">
        <title>A transcriptomic atlas of mushroom development highlights an independent origin of complex multicellularity.</title>
        <authorList>
            <consortium name="DOE Joint Genome Institute"/>
            <person name="Krizsan K."/>
            <person name="Almasi E."/>
            <person name="Merenyi Z."/>
            <person name="Sahu N."/>
            <person name="Viragh M."/>
            <person name="Koszo T."/>
            <person name="Mondo S."/>
            <person name="Kiss B."/>
            <person name="Balint B."/>
            <person name="Kues U."/>
            <person name="Barry K."/>
            <person name="Hegedus J.C."/>
            <person name="Henrissat B."/>
            <person name="Johnson J."/>
            <person name="Lipzen A."/>
            <person name="Ohm R."/>
            <person name="Nagy I."/>
            <person name="Pangilinan J."/>
            <person name="Yan J."/>
            <person name="Xiong Y."/>
            <person name="Grigoriev I.V."/>
            <person name="Hibbett D.S."/>
            <person name="Nagy L.G."/>
        </authorList>
    </citation>
    <scope>NUCLEOTIDE SEQUENCE [LARGE SCALE GENOMIC DNA]</scope>
    <source>
        <strain evidence="5 6">SZMC22713</strain>
    </source>
</reference>
<dbReference type="SUPFAM" id="SSF50685">
    <property type="entry name" value="Barwin-like endoglucanases"/>
    <property type="match status" value="1"/>
</dbReference>
<dbReference type="InterPro" id="IPR010829">
    <property type="entry name" value="Cerato-platanin"/>
</dbReference>
<comment type="similarity">
    <text evidence="2">Belongs to the cerato-platanin family.</text>
</comment>
<proteinExistence type="inferred from homology"/>
<evidence type="ECO:0000256" key="3">
    <source>
        <dbReference type="ARBA" id="ARBA00022525"/>
    </source>
</evidence>
<protein>
    <submittedName>
        <fullName evidence="5">Cerato-platanin</fullName>
    </submittedName>
</protein>
<dbReference type="EMBL" id="ML170172">
    <property type="protein sequence ID" value="TDL22978.1"/>
    <property type="molecule type" value="Genomic_DNA"/>
</dbReference>
<evidence type="ECO:0000313" key="6">
    <source>
        <dbReference type="Proteomes" id="UP000294933"/>
    </source>
</evidence>
<dbReference type="AlphaFoldDB" id="A0A4Y7Q6Y2"/>
<gene>
    <name evidence="5" type="ORF">BD410DRAFT_787790</name>
</gene>
<evidence type="ECO:0000256" key="2">
    <source>
        <dbReference type="ARBA" id="ARBA00010421"/>
    </source>
</evidence>
<dbReference type="InterPro" id="IPR036908">
    <property type="entry name" value="RlpA-like_sf"/>
</dbReference>
<name>A0A4Y7Q6Y2_9AGAM</name>
<comment type="subcellular location">
    <subcellularLocation>
        <location evidence="1">Secreted</location>
    </subcellularLocation>
</comment>
<sequence length="139" mass="14258">MKFLSLALPVFLACTSTSAIRVSYDNTYDSSSGSLSTVACSDGSNGLLTKGFTTFGSLPHFPNIGGAQAVASWNSPNCGSCWNLTFKGTSISVLAVDHADSGFNIAQAAMDKLTKNQAVALGAIDATATQVSKSVCGLH</sequence>
<keyword evidence="3" id="KW-0964">Secreted</keyword>
<dbReference type="CDD" id="cd22778">
    <property type="entry name" value="DPBB_CEPL-like"/>
    <property type="match status" value="1"/>
</dbReference>
<dbReference type="Pfam" id="PF07249">
    <property type="entry name" value="Cerato-platanin"/>
    <property type="match status" value="1"/>
</dbReference>
<dbReference type="Proteomes" id="UP000294933">
    <property type="component" value="Unassembled WGS sequence"/>
</dbReference>
<dbReference type="OrthoDB" id="4898945at2759"/>
<dbReference type="SMR" id="A0A4Y7Q6Y2"/>
<keyword evidence="6" id="KW-1185">Reference proteome</keyword>
<organism evidence="5 6">
    <name type="scientific">Rickenella mellea</name>
    <dbReference type="NCBI Taxonomy" id="50990"/>
    <lineage>
        <taxon>Eukaryota</taxon>
        <taxon>Fungi</taxon>
        <taxon>Dikarya</taxon>
        <taxon>Basidiomycota</taxon>
        <taxon>Agaricomycotina</taxon>
        <taxon>Agaricomycetes</taxon>
        <taxon>Hymenochaetales</taxon>
        <taxon>Rickenellaceae</taxon>
        <taxon>Rickenella</taxon>
    </lineage>
</organism>